<comment type="caution">
    <text evidence="2">The sequence shown here is derived from an EMBL/GenBank/DDBJ whole genome shotgun (WGS) entry which is preliminary data.</text>
</comment>
<feature type="compositionally biased region" description="Basic and acidic residues" evidence="1">
    <location>
        <begin position="99"/>
        <end position="112"/>
    </location>
</feature>
<feature type="compositionally biased region" description="Polar residues" evidence="1">
    <location>
        <begin position="324"/>
        <end position="356"/>
    </location>
</feature>
<protein>
    <submittedName>
        <fullName evidence="2">Uncharacterized protein</fullName>
    </submittedName>
</protein>
<evidence type="ECO:0000313" key="3">
    <source>
        <dbReference type="Proteomes" id="UP000235965"/>
    </source>
</evidence>
<dbReference type="Proteomes" id="UP000235965">
    <property type="component" value="Unassembled WGS sequence"/>
</dbReference>
<evidence type="ECO:0000256" key="1">
    <source>
        <dbReference type="SAM" id="MobiDB-lite"/>
    </source>
</evidence>
<feature type="compositionally biased region" description="Polar residues" evidence="1">
    <location>
        <begin position="236"/>
        <end position="263"/>
    </location>
</feature>
<feature type="compositionally biased region" description="Basic and acidic residues" evidence="1">
    <location>
        <begin position="194"/>
        <end position="205"/>
    </location>
</feature>
<dbReference type="OrthoDB" id="341898at2759"/>
<feature type="region of interest" description="Disordered" evidence="1">
    <location>
        <begin position="87"/>
        <end position="276"/>
    </location>
</feature>
<name>A0A2J7R9T8_9NEOP</name>
<dbReference type="InParanoid" id="A0A2J7R9T8"/>
<proteinExistence type="predicted"/>
<sequence>MRAIEKNILVVSTREPGNIRRPDNGQHELLMNGVMDGRGIELGEAIETVSSEGVNLMHSDENEVNVTENENVPVECAGMEEIDMEEQGDHMEASNSNVWEKEQSEVLVHSEEDGTLNYNGNSGEGEDRSKESSECFEISSTGSGESGHESAELPVASASEVDTVSDVVPGDSHPGIDACLSSNKENLSETDENGDLKDDCHRSESDLTAENSAVKDETPEQANEETGGSLPEETEITSTPLEQESIDSSSPAEDLSESGSNIETVPASVDPNSETVAGNVMAETVISEPATLAAETACTTDSTSTEIPLDEICAKGVDTDVNSATKAGTAELNDSNPEQHNPNDVISTDSNETSQLEEIAGSSPLAEAVPYQEVTENGRTEQTTDENVVVCQQDEAMEVDDSNVSSQLVSADIDEPMDQSEQPTES</sequence>
<feature type="region of interest" description="Disordered" evidence="1">
    <location>
        <begin position="396"/>
        <end position="426"/>
    </location>
</feature>
<dbReference type="STRING" id="105785.A0A2J7R9T8"/>
<organism evidence="2 3">
    <name type="scientific">Cryptotermes secundus</name>
    <dbReference type="NCBI Taxonomy" id="105785"/>
    <lineage>
        <taxon>Eukaryota</taxon>
        <taxon>Metazoa</taxon>
        <taxon>Ecdysozoa</taxon>
        <taxon>Arthropoda</taxon>
        <taxon>Hexapoda</taxon>
        <taxon>Insecta</taxon>
        <taxon>Pterygota</taxon>
        <taxon>Neoptera</taxon>
        <taxon>Polyneoptera</taxon>
        <taxon>Dictyoptera</taxon>
        <taxon>Blattodea</taxon>
        <taxon>Blattoidea</taxon>
        <taxon>Termitoidae</taxon>
        <taxon>Kalotermitidae</taxon>
        <taxon>Cryptotermitinae</taxon>
        <taxon>Cryptotermes</taxon>
    </lineage>
</organism>
<keyword evidence="3" id="KW-1185">Reference proteome</keyword>
<dbReference type="AlphaFoldDB" id="A0A2J7R9T8"/>
<accession>A0A2J7R9T8</accession>
<dbReference type="EMBL" id="NEVH01006580">
    <property type="protein sequence ID" value="PNF37598.1"/>
    <property type="molecule type" value="Genomic_DNA"/>
</dbReference>
<feature type="region of interest" description="Disordered" evidence="1">
    <location>
        <begin position="324"/>
        <end position="368"/>
    </location>
</feature>
<evidence type="ECO:0000313" key="2">
    <source>
        <dbReference type="EMBL" id="PNF37598.1"/>
    </source>
</evidence>
<reference evidence="2 3" key="1">
    <citation type="submission" date="2017-12" db="EMBL/GenBank/DDBJ databases">
        <title>Hemimetabolous genomes reveal molecular basis of termite eusociality.</title>
        <authorList>
            <person name="Harrison M.C."/>
            <person name="Jongepier E."/>
            <person name="Robertson H.M."/>
            <person name="Arning N."/>
            <person name="Bitard-Feildel T."/>
            <person name="Chao H."/>
            <person name="Childers C.P."/>
            <person name="Dinh H."/>
            <person name="Doddapaneni H."/>
            <person name="Dugan S."/>
            <person name="Gowin J."/>
            <person name="Greiner C."/>
            <person name="Han Y."/>
            <person name="Hu H."/>
            <person name="Hughes D.S.T."/>
            <person name="Huylmans A.-K."/>
            <person name="Kemena C."/>
            <person name="Kremer L.P.M."/>
            <person name="Lee S.L."/>
            <person name="Lopez-Ezquerra A."/>
            <person name="Mallet L."/>
            <person name="Monroy-Kuhn J.M."/>
            <person name="Moser A."/>
            <person name="Murali S.C."/>
            <person name="Muzny D.M."/>
            <person name="Otani S."/>
            <person name="Piulachs M.-D."/>
            <person name="Poelchau M."/>
            <person name="Qu J."/>
            <person name="Schaub F."/>
            <person name="Wada-Katsumata A."/>
            <person name="Worley K.C."/>
            <person name="Xie Q."/>
            <person name="Ylla G."/>
            <person name="Poulsen M."/>
            <person name="Gibbs R.A."/>
            <person name="Schal C."/>
            <person name="Richards S."/>
            <person name="Belles X."/>
            <person name="Korb J."/>
            <person name="Bornberg-Bauer E."/>
        </authorList>
    </citation>
    <scope>NUCLEOTIDE SEQUENCE [LARGE SCALE GENOMIC DNA]</scope>
    <source>
        <tissue evidence="2">Whole body</tissue>
    </source>
</reference>
<gene>
    <name evidence="2" type="ORF">B7P43_G12010</name>
</gene>